<dbReference type="InterPro" id="IPR050194">
    <property type="entry name" value="Glycosyltransferase_grp1"/>
</dbReference>
<proteinExistence type="predicted"/>
<reference evidence="4 5" key="1">
    <citation type="submission" date="2021-06" db="EMBL/GenBank/DDBJ databases">
        <authorList>
            <person name="Lee D.H."/>
        </authorList>
    </citation>
    <scope>NUCLEOTIDE SEQUENCE [LARGE SCALE GENOMIC DNA]</scope>
    <source>
        <strain evidence="4 5">MMS21-HV4-11</strain>
    </source>
</reference>
<evidence type="ECO:0000259" key="3">
    <source>
        <dbReference type="Pfam" id="PF13439"/>
    </source>
</evidence>
<evidence type="ECO:0000313" key="4">
    <source>
        <dbReference type="EMBL" id="MBU8874478.1"/>
    </source>
</evidence>
<dbReference type="CDD" id="cd03814">
    <property type="entry name" value="GT4-like"/>
    <property type="match status" value="1"/>
</dbReference>
<feature type="compositionally biased region" description="Low complexity" evidence="1">
    <location>
        <begin position="7"/>
        <end position="31"/>
    </location>
</feature>
<dbReference type="Pfam" id="PF00534">
    <property type="entry name" value="Glycos_transf_1"/>
    <property type="match status" value="1"/>
</dbReference>
<evidence type="ECO:0000313" key="5">
    <source>
        <dbReference type="Proteomes" id="UP000727907"/>
    </source>
</evidence>
<dbReference type="PANTHER" id="PTHR45947">
    <property type="entry name" value="SULFOQUINOVOSYL TRANSFERASE SQD2"/>
    <property type="match status" value="1"/>
</dbReference>
<organism evidence="4 5">
    <name type="scientific">Reyranella humidisoli</name>
    <dbReference type="NCBI Taxonomy" id="2849149"/>
    <lineage>
        <taxon>Bacteria</taxon>
        <taxon>Pseudomonadati</taxon>
        <taxon>Pseudomonadota</taxon>
        <taxon>Alphaproteobacteria</taxon>
        <taxon>Hyphomicrobiales</taxon>
        <taxon>Reyranellaceae</taxon>
        <taxon>Reyranella</taxon>
    </lineage>
</organism>
<feature type="domain" description="Glycosyltransferase subfamily 4-like N-terminal" evidence="3">
    <location>
        <begin position="84"/>
        <end position="234"/>
    </location>
</feature>
<dbReference type="EMBL" id="JAHOPB010000001">
    <property type="protein sequence ID" value="MBU8874478.1"/>
    <property type="molecule type" value="Genomic_DNA"/>
</dbReference>
<dbReference type="Pfam" id="PF13439">
    <property type="entry name" value="Glyco_transf_4"/>
    <property type="match status" value="1"/>
</dbReference>
<dbReference type="PANTHER" id="PTHR45947:SF3">
    <property type="entry name" value="SULFOQUINOVOSYL TRANSFERASE SQD2"/>
    <property type="match status" value="1"/>
</dbReference>
<dbReference type="InterPro" id="IPR028098">
    <property type="entry name" value="Glyco_trans_4-like_N"/>
</dbReference>
<name>A0ABS6IIQ6_9HYPH</name>
<dbReference type="InterPro" id="IPR001296">
    <property type="entry name" value="Glyco_trans_1"/>
</dbReference>
<comment type="caution">
    <text evidence="4">The sequence shown here is derived from an EMBL/GenBank/DDBJ whole genome shotgun (WGS) entry which is preliminary data.</text>
</comment>
<accession>A0ABS6IIQ6</accession>
<evidence type="ECO:0000256" key="1">
    <source>
        <dbReference type="SAM" id="MobiDB-lite"/>
    </source>
</evidence>
<gene>
    <name evidence="4" type="ORF">KQ910_11950</name>
</gene>
<feature type="region of interest" description="Disordered" evidence="1">
    <location>
        <begin position="1"/>
        <end position="31"/>
    </location>
</feature>
<evidence type="ECO:0000259" key="2">
    <source>
        <dbReference type="Pfam" id="PF00534"/>
    </source>
</evidence>
<dbReference type="Proteomes" id="UP000727907">
    <property type="component" value="Unassembled WGS sequence"/>
</dbReference>
<feature type="domain" description="Glycosyl transferase family 1" evidence="2">
    <location>
        <begin position="244"/>
        <end position="359"/>
    </location>
</feature>
<protein>
    <submittedName>
        <fullName evidence="4">Glycosyltransferase family 1 protein</fullName>
    </submittedName>
</protein>
<sequence>MESCAVTSTTPRCAPSTASSTATTATGSKAAPRWSRISTAACASCTGPRRWRAAPRACRSRPSSSPRSSLLRIAIVSDAWRPQINGVVRTLETVARILRAEGHEVEVFGPDRFRTLPCPTYPEIRLSLFPSARLSHMLKLFAPDAIHLVTEGPLGWAARAFCRRRGIPFTTAYHTRFPEYVRARILAPLSWSYAFVRRFHAPSAAVLVVSPAIRDELAARGFRNLVPWSRGVDIAAFRPQPREQLEDPRPIWLYAGRVAIEKNIKAFLDLDLPGSKWVVGGGPQLKSLQRRYPDVHFFGSVDTEELSYRYAQADCFVFPSLTDTFGLVMVEALASGVPVAGYPVPGPLDVITDPKVGAVDPDLRTACLAAVSLDAVDCRRHAETFTWEKCARQFLETLQPIPRGHWQKLRHRVVPDAASS</sequence>
<keyword evidence="5" id="KW-1185">Reference proteome</keyword>